<dbReference type="Pfam" id="PF03358">
    <property type="entry name" value="FMN_red"/>
    <property type="match status" value="1"/>
</dbReference>
<evidence type="ECO:0000259" key="3">
    <source>
        <dbReference type="Pfam" id="PF03358"/>
    </source>
</evidence>
<dbReference type="Gene3D" id="3.40.50.360">
    <property type="match status" value="1"/>
</dbReference>
<accession>A0A424YAM7</accession>
<keyword evidence="2" id="KW-0288">FMN</keyword>
<reference evidence="4 5" key="1">
    <citation type="submission" date="2018-08" db="EMBL/GenBank/DDBJ databases">
        <title>The metabolism and importance of syntrophic acetate oxidation coupled to methane or sulfide production in haloalkaline environments.</title>
        <authorList>
            <person name="Timmers P.H.A."/>
            <person name="Vavourakis C.D."/>
            <person name="Sorokin D.Y."/>
            <person name="Sinninghe Damste J.S."/>
            <person name="Muyzer G."/>
            <person name="Stams A.J.M."/>
            <person name="Plugge C.M."/>
        </authorList>
    </citation>
    <scope>NUCLEOTIDE SEQUENCE [LARGE SCALE GENOMIC DNA]</scope>
    <source>
        <strain evidence="4">MSAO_Bac1</strain>
    </source>
</reference>
<evidence type="ECO:0000313" key="4">
    <source>
        <dbReference type="EMBL" id="RQD73631.1"/>
    </source>
</evidence>
<feature type="domain" description="NADPH-dependent FMN reductase-like" evidence="3">
    <location>
        <begin position="1"/>
        <end position="101"/>
    </location>
</feature>
<dbReference type="PANTHER" id="PTHR43278:SF2">
    <property type="entry name" value="IRON-SULFUR FLAVOPROTEIN"/>
    <property type="match status" value="1"/>
</dbReference>
<evidence type="ECO:0000256" key="1">
    <source>
        <dbReference type="ARBA" id="ARBA00022630"/>
    </source>
</evidence>
<gene>
    <name evidence="4" type="ORF">D5R97_09145</name>
</gene>
<dbReference type="InterPro" id="IPR005025">
    <property type="entry name" value="FMN_Rdtase-like_dom"/>
</dbReference>
<protein>
    <submittedName>
        <fullName evidence="4">Flavodoxin family protein</fullName>
    </submittedName>
</protein>
<dbReference type="AlphaFoldDB" id="A0A424YAM7"/>
<organism evidence="4 5">
    <name type="scientific">Candidatus Syntrophonatronum acetioxidans</name>
    <dbReference type="NCBI Taxonomy" id="1795816"/>
    <lineage>
        <taxon>Bacteria</taxon>
        <taxon>Bacillati</taxon>
        <taxon>Bacillota</taxon>
        <taxon>Clostridia</taxon>
        <taxon>Eubacteriales</taxon>
        <taxon>Syntrophomonadaceae</taxon>
        <taxon>Candidatus Syntrophonatronum</taxon>
    </lineage>
</organism>
<proteinExistence type="predicted"/>
<dbReference type="SUPFAM" id="SSF52218">
    <property type="entry name" value="Flavoproteins"/>
    <property type="match status" value="1"/>
</dbReference>
<dbReference type="InterPro" id="IPR029039">
    <property type="entry name" value="Flavoprotein-like_sf"/>
</dbReference>
<dbReference type="EMBL" id="QZAA01000244">
    <property type="protein sequence ID" value="RQD73631.1"/>
    <property type="molecule type" value="Genomic_DNA"/>
</dbReference>
<sequence length="209" mass="23523">MKVLGMVGSPRKKGNTSILVQEALKPFEKEGIETELVFLKDYEIEGCRGCEGCKDTYKCVIEDDMQKLYPVLLECEGIILGSPAYFYNISAFVKAFIDRCYPFVVFDSNDRSVWLSLNEALGIKYALVIGVCEQEEEGDMGWTVEGMIKPLESLGYRVVDTVKALHLFEPGEALYNEKAMEKAKKGGEKLLKTMQLKEKVSSHLNQDPL</sequence>
<evidence type="ECO:0000256" key="2">
    <source>
        <dbReference type="ARBA" id="ARBA00022643"/>
    </source>
</evidence>
<evidence type="ECO:0000313" key="5">
    <source>
        <dbReference type="Proteomes" id="UP000285138"/>
    </source>
</evidence>
<keyword evidence="1" id="KW-0285">Flavoprotein</keyword>
<dbReference type="GO" id="GO:0016491">
    <property type="term" value="F:oxidoreductase activity"/>
    <property type="evidence" value="ECO:0007669"/>
    <property type="project" value="InterPro"/>
</dbReference>
<dbReference type="Proteomes" id="UP000285138">
    <property type="component" value="Unassembled WGS sequence"/>
</dbReference>
<dbReference type="PANTHER" id="PTHR43278">
    <property type="entry name" value="NAD(P)H-DEPENDENT FMN-CONTAINING OXIDOREDUCTASE YWQN-RELATED"/>
    <property type="match status" value="1"/>
</dbReference>
<dbReference type="InterPro" id="IPR051796">
    <property type="entry name" value="ISF_SsuE-like"/>
</dbReference>
<comment type="caution">
    <text evidence="4">The sequence shown here is derived from an EMBL/GenBank/DDBJ whole genome shotgun (WGS) entry which is preliminary data.</text>
</comment>
<name>A0A424YAM7_9FIRM</name>